<dbReference type="AlphaFoldDB" id="A0AA41Y7A3"/>
<dbReference type="RefSeq" id="WP_282591025.1">
    <property type="nucleotide sequence ID" value="NZ_JAPAAF010000006.1"/>
</dbReference>
<gene>
    <name evidence="1" type="ORF">N2K84_06750</name>
</gene>
<comment type="caution">
    <text evidence="1">The sequence shown here is derived from an EMBL/GenBank/DDBJ whole genome shotgun (WGS) entry which is preliminary data.</text>
</comment>
<keyword evidence="2" id="KW-1185">Reference proteome</keyword>
<dbReference type="Proteomes" id="UP001163821">
    <property type="component" value="Unassembled WGS sequence"/>
</dbReference>
<evidence type="ECO:0000313" key="1">
    <source>
        <dbReference type="EMBL" id="MCW0482422.1"/>
    </source>
</evidence>
<dbReference type="EMBL" id="JAPAAF010000006">
    <property type="protein sequence ID" value="MCW0482422.1"/>
    <property type="molecule type" value="Genomic_DNA"/>
</dbReference>
<organism evidence="1 2">
    <name type="scientific">Gaoshiqia sediminis</name>
    <dbReference type="NCBI Taxonomy" id="2986998"/>
    <lineage>
        <taxon>Bacteria</taxon>
        <taxon>Pseudomonadati</taxon>
        <taxon>Bacteroidota</taxon>
        <taxon>Bacteroidia</taxon>
        <taxon>Marinilabiliales</taxon>
        <taxon>Prolixibacteraceae</taxon>
        <taxon>Gaoshiqia</taxon>
    </lineage>
</organism>
<name>A0AA41Y7A3_9BACT</name>
<accession>A0AA41Y7A3</accession>
<sequence length="65" mass="7403">MQGITKSISNYPLIEKTLQQILSDYLSGTPVDENTEIRHPGQQVLRTKEESLLLGKDMSVMKDRQ</sequence>
<reference evidence="1" key="1">
    <citation type="submission" date="2022-10" db="EMBL/GenBank/DDBJ databases">
        <title>Gaoshiqiia sediminis gen. nov., sp. nov., isolated from coastal sediment.</title>
        <authorList>
            <person name="Yu W.X."/>
            <person name="Mu D.S."/>
            <person name="Du J.Z."/>
            <person name="Liang Y.Q."/>
        </authorList>
    </citation>
    <scope>NUCLEOTIDE SEQUENCE</scope>
    <source>
        <strain evidence="1">A06</strain>
    </source>
</reference>
<proteinExistence type="predicted"/>
<evidence type="ECO:0000313" key="2">
    <source>
        <dbReference type="Proteomes" id="UP001163821"/>
    </source>
</evidence>
<protein>
    <submittedName>
        <fullName evidence="1">Uncharacterized protein</fullName>
    </submittedName>
</protein>